<dbReference type="RefSeq" id="WP_265508350.1">
    <property type="nucleotide sequence ID" value="NZ_JAOTBE010000071.1"/>
</dbReference>
<evidence type="ECO:0000313" key="2">
    <source>
        <dbReference type="Proteomes" id="UP001589795"/>
    </source>
</evidence>
<sequence>MTAIPDFTITKLTVIDGQPNTRGNRLLASFNLNLAIMSVRGCVLIEKETGIVVAYGPAGKTSTGHKASADITDPALARAVTRRAAVIYGAFTGRDLSDE</sequence>
<reference evidence="1 2" key="1">
    <citation type="submission" date="2024-09" db="EMBL/GenBank/DDBJ databases">
        <authorList>
            <person name="Sun Q."/>
            <person name="Mori K."/>
        </authorList>
    </citation>
    <scope>NUCLEOTIDE SEQUENCE [LARGE SCALE GENOMIC DNA]</scope>
    <source>
        <strain evidence="1 2">CCM 7904</strain>
    </source>
</reference>
<gene>
    <name evidence="1" type="ORF">ACFFIZ_00530</name>
</gene>
<comment type="caution">
    <text evidence="1">The sequence shown here is derived from an EMBL/GenBank/DDBJ whole genome shotgun (WGS) entry which is preliminary data.</text>
</comment>
<organism evidence="1 2">
    <name type="scientific">Paracoccus rhizosphaerae</name>
    <dbReference type="NCBI Taxonomy" id="1133347"/>
    <lineage>
        <taxon>Bacteria</taxon>
        <taxon>Pseudomonadati</taxon>
        <taxon>Pseudomonadota</taxon>
        <taxon>Alphaproteobacteria</taxon>
        <taxon>Rhodobacterales</taxon>
        <taxon>Paracoccaceae</taxon>
        <taxon>Paracoccus</taxon>
    </lineage>
</organism>
<protein>
    <submittedName>
        <fullName evidence="1">Uncharacterized protein</fullName>
    </submittedName>
</protein>
<name>A0ABV6CDR4_9RHOB</name>
<proteinExistence type="predicted"/>
<accession>A0ABV6CDR4</accession>
<evidence type="ECO:0000313" key="1">
    <source>
        <dbReference type="EMBL" id="MFC0198872.1"/>
    </source>
</evidence>
<dbReference type="Proteomes" id="UP001589795">
    <property type="component" value="Unassembled WGS sequence"/>
</dbReference>
<dbReference type="EMBL" id="JBHLWQ010000006">
    <property type="protein sequence ID" value="MFC0198872.1"/>
    <property type="molecule type" value="Genomic_DNA"/>
</dbReference>
<keyword evidence="2" id="KW-1185">Reference proteome</keyword>